<accession>A0A4Y5SVU1</accession>
<protein>
    <submittedName>
        <fullName evidence="1">Transposase</fullName>
    </submittedName>
</protein>
<organism evidence="1 2">
    <name type="scientific">Paracoccus liaowanqingii</name>
    <dbReference type="NCBI Taxonomy" id="2560053"/>
    <lineage>
        <taxon>Bacteria</taxon>
        <taxon>Pseudomonadati</taxon>
        <taxon>Pseudomonadota</taxon>
        <taxon>Alphaproteobacteria</taxon>
        <taxon>Rhodobacterales</taxon>
        <taxon>Paracoccaceae</taxon>
        <taxon>Paracoccus</taxon>
    </lineage>
</organism>
<proteinExistence type="predicted"/>
<evidence type="ECO:0000313" key="2">
    <source>
        <dbReference type="Proteomes" id="UP000296374"/>
    </source>
</evidence>
<reference evidence="2" key="1">
    <citation type="submission" date="2019-05" db="EMBL/GenBank/DDBJ databases">
        <title>Tamlana fucoidanivorans sp. nov., isolated from the surface of algae collected from Fujian province in China.</title>
        <authorList>
            <person name="Li J."/>
        </authorList>
    </citation>
    <scope>NUCLEOTIDE SEQUENCE [LARGE SCALE GENOMIC DNA]</scope>
    <source>
        <strain evidence="2">2251</strain>
        <plasmid evidence="2">unnamed1</plasmid>
    </source>
</reference>
<dbReference type="AlphaFoldDB" id="A0A4Y5SVU1"/>
<evidence type="ECO:0000313" key="1">
    <source>
        <dbReference type="EMBL" id="QDA36935.1"/>
    </source>
</evidence>
<name>A0A4Y5SVU1_9RHOB</name>
<dbReference type="Proteomes" id="UP000296374">
    <property type="component" value="Plasmid unnamed1"/>
</dbReference>
<dbReference type="EMBL" id="CP040765">
    <property type="protein sequence ID" value="QDA36935.1"/>
    <property type="molecule type" value="Genomic_DNA"/>
</dbReference>
<dbReference type="RefSeq" id="WP_139616614.1">
    <property type="nucleotide sequence ID" value="NZ_CP040765.1"/>
</dbReference>
<gene>
    <name evidence="1" type="ORF">E4191_23110</name>
</gene>
<geneLocation type="plasmid" evidence="1 2">
    <name>unnamed1</name>
</geneLocation>
<sequence>MTVYVAMCPVDFRVGSERSQKTVRGTVFPTNGLALAVQEMFGLDPCLAGAVFAFRAKRAAHIKLLV</sequence>
<keyword evidence="1" id="KW-0614">Plasmid</keyword>
<dbReference type="KEGG" id="plia:E4191_23110"/>